<keyword evidence="1" id="KW-0812">Transmembrane</keyword>
<accession>A0A0G1C0P3</accession>
<name>A0A0G1C0P3_9BACT</name>
<feature type="transmembrane region" description="Helical" evidence="1">
    <location>
        <begin position="69"/>
        <end position="90"/>
    </location>
</feature>
<dbReference type="STRING" id="1618369.UV54_C0043G0005"/>
<reference evidence="2 3" key="1">
    <citation type="journal article" date="2015" name="Nature">
        <title>rRNA introns, odd ribosomes, and small enigmatic genomes across a large radiation of phyla.</title>
        <authorList>
            <person name="Brown C.T."/>
            <person name="Hug L.A."/>
            <person name="Thomas B.C."/>
            <person name="Sharon I."/>
            <person name="Castelle C.J."/>
            <person name="Singh A."/>
            <person name="Wilkins M.J."/>
            <person name="Williams K.H."/>
            <person name="Banfield J.F."/>
        </authorList>
    </citation>
    <scope>NUCLEOTIDE SEQUENCE [LARGE SCALE GENOMIC DNA]</scope>
</reference>
<evidence type="ECO:0000313" key="2">
    <source>
        <dbReference type="EMBL" id="KKS79059.1"/>
    </source>
</evidence>
<keyword evidence="1" id="KW-1133">Transmembrane helix</keyword>
<feature type="transmembrane region" description="Helical" evidence="1">
    <location>
        <begin position="25"/>
        <end position="45"/>
    </location>
</feature>
<gene>
    <name evidence="2" type="ORF">UV54_C0043G0005</name>
</gene>
<sequence>MKKIEQIKIYYQQVDSLALDKTTKFGLKIVFLSLAGSWLWLAVWWPKLPPEVPLLYSRAYGEGRLINQWGLWLLPGLSLIINLISIRLAGSLIEKDKLLAQILVWLAALTTTMALVSLIKIVLLVV</sequence>
<feature type="transmembrane region" description="Helical" evidence="1">
    <location>
        <begin position="102"/>
        <end position="125"/>
    </location>
</feature>
<evidence type="ECO:0000313" key="3">
    <source>
        <dbReference type="Proteomes" id="UP000034213"/>
    </source>
</evidence>
<dbReference type="AlphaFoldDB" id="A0A0G1C0P3"/>
<organism evidence="2 3">
    <name type="scientific">Candidatus Beckwithbacteria bacterium GW2011_GWA2_43_10</name>
    <dbReference type="NCBI Taxonomy" id="1618369"/>
    <lineage>
        <taxon>Bacteria</taxon>
        <taxon>Candidatus Beckwithiibacteriota</taxon>
    </lineage>
</organism>
<proteinExistence type="predicted"/>
<keyword evidence="1" id="KW-0472">Membrane</keyword>
<evidence type="ECO:0000256" key="1">
    <source>
        <dbReference type="SAM" id="Phobius"/>
    </source>
</evidence>
<dbReference type="EMBL" id="LCEW01000043">
    <property type="protein sequence ID" value="KKS79059.1"/>
    <property type="molecule type" value="Genomic_DNA"/>
</dbReference>
<evidence type="ECO:0008006" key="4">
    <source>
        <dbReference type="Google" id="ProtNLM"/>
    </source>
</evidence>
<protein>
    <recommendedName>
        <fullName evidence="4">DUF1648 domain-containing protein</fullName>
    </recommendedName>
</protein>
<comment type="caution">
    <text evidence="2">The sequence shown here is derived from an EMBL/GenBank/DDBJ whole genome shotgun (WGS) entry which is preliminary data.</text>
</comment>
<dbReference type="Proteomes" id="UP000034213">
    <property type="component" value="Unassembled WGS sequence"/>
</dbReference>